<comment type="caution">
    <text evidence="2">The sequence shown here is derived from an EMBL/GenBank/DDBJ whole genome shotgun (WGS) entry which is preliminary data.</text>
</comment>
<evidence type="ECO:0000313" key="3">
    <source>
        <dbReference type="Proteomes" id="UP000813824"/>
    </source>
</evidence>
<keyword evidence="3" id="KW-1185">Reference proteome</keyword>
<dbReference type="EMBL" id="JAEVFJ010000019">
    <property type="protein sequence ID" value="KAH8099666.1"/>
    <property type="molecule type" value="Genomic_DNA"/>
</dbReference>
<reference evidence="2" key="1">
    <citation type="journal article" date="2021" name="New Phytol.">
        <title>Evolutionary innovations through gain and loss of genes in the ectomycorrhizal Boletales.</title>
        <authorList>
            <person name="Wu G."/>
            <person name="Miyauchi S."/>
            <person name="Morin E."/>
            <person name="Kuo A."/>
            <person name="Drula E."/>
            <person name="Varga T."/>
            <person name="Kohler A."/>
            <person name="Feng B."/>
            <person name="Cao Y."/>
            <person name="Lipzen A."/>
            <person name="Daum C."/>
            <person name="Hundley H."/>
            <person name="Pangilinan J."/>
            <person name="Johnson J."/>
            <person name="Barry K."/>
            <person name="LaButti K."/>
            <person name="Ng V."/>
            <person name="Ahrendt S."/>
            <person name="Min B."/>
            <person name="Choi I.G."/>
            <person name="Park H."/>
            <person name="Plett J.M."/>
            <person name="Magnuson J."/>
            <person name="Spatafora J.W."/>
            <person name="Nagy L.G."/>
            <person name="Henrissat B."/>
            <person name="Grigoriev I.V."/>
            <person name="Yang Z.L."/>
            <person name="Xu J."/>
            <person name="Martin F.M."/>
        </authorList>
    </citation>
    <scope>NUCLEOTIDE SEQUENCE</scope>
    <source>
        <strain evidence="2">KKN 215</strain>
    </source>
</reference>
<accession>A0A8K0UMJ7</accession>
<evidence type="ECO:0000256" key="1">
    <source>
        <dbReference type="SAM" id="MobiDB-lite"/>
    </source>
</evidence>
<protein>
    <submittedName>
        <fullName evidence="2">Uncharacterized protein</fullName>
    </submittedName>
</protein>
<evidence type="ECO:0000313" key="2">
    <source>
        <dbReference type="EMBL" id="KAH8099666.1"/>
    </source>
</evidence>
<feature type="region of interest" description="Disordered" evidence="1">
    <location>
        <begin position="1"/>
        <end position="50"/>
    </location>
</feature>
<gene>
    <name evidence="2" type="ORF">BXZ70DRAFT_241931</name>
</gene>
<sequence length="168" mass="18097">MSHLTQDNKNVAPGEGKPMNSLIPPQEESTGDFRPSLGESGTGEDPFLQGCRKLSVPRTGLFFREGTCHVRIRTGLSVAKPTTKAQPALVPPQEEKGDFPPSGGSRTMLEKGMDFIQDQMAKNPRSLTRDDDGFPDPSRDKSISDAVRAGAAGVTGEDFGIDEGRRIL</sequence>
<name>A0A8K0UMJ7_9AGAR</name>
<dbReference type="AlphaFoldDB" id="A0A8K0UMJ7"/>
<proteinExistence type="predicted"/>
<feature type="region of interest" description="Disordered" evidence="1">
    <location>
        <begin position="80"/>
        <end position="168"/>
    </location>
</feature>
<feature type="compositionally biased region" description="Basic and acidic residues" evidence="1">
    <location>
        <begin position="127"/>
        <end position="143"/>
    </location>
</feature>
<dbReference type="OrthoDB" id="2779013at2759"/>
<dbReference type="Proteomes" id="UP000813824">
    <property type="component" value="Unassembled WGS sequence"/>
</dbReference>
<organism evidence="2 3">
    <name type="scientific">Cristinia sonorae</name>
    <dbReference type="NCBI Taxonomy" id="1940300"/>
    <lineage>
        <taxon>Eukaryota</taxon>
        <taxon>Fungi</taxon>
        <taxon>Dikarya</taxon>
        <taxon>Basidiomycota</taxon>
        <taxon>Agaricomycotina</taxon>
        <taxon>Agaricomycetes</taxon>
        <taxon>Agaricomycetidae</taxon>
        <taxon>Agaricales</taxon>
        <taxon>Pleurotineae</taxon>
        <taxon>Stephanosporaceae</taxon>
        <taxon>Cristinia</taxon>
    </lineage>
</organism>